<dbReference type="PANTHER" id="PTHR43654">
    <property type="entry name" value="GLUTAMATE 5-KINASE"/>
    <property type="match status" value="1"/>
</dbReference>
<evidence type="ECO:0000256" key="3">
    <source>
        <dbReference type="ARBA" id="ARBA00022650"/>
    </source>
</evidence>
<dbReference type="FunFam" id="3.40.1160.10:FF:000006">
    <property type="entry name" value="Glutamate 5-kinase"/>
    <property type="match status" value="1"/>
</dbReference>
<dbReference type="AlphaFoldDB" id="A0A812VPP0"/>
<dbReference type="HAMAP" id="MF_00456">
    <property type="entry name" value="ProB"/>
    <property type="match status" value="1"/>
</dbReference>
<keyword evidence="2" id="KW-0028">Amino-acid biosynthesis</keyword>
<reference evidence="10" key="1">
    <citation type="submission" date="2021-02" db="EMBL/GenBank/DDBJ databases">
        <authorList>
            <person name="Dougan E. K."/>
            <person name="Rhodes N."/>
            <person name="Thang M."/>
            <person name="Chan C."/>
        </authorList>
    </citation>
    <scope>NUCLEOTIDE SEQUENCE</scope>
</reference>
<dbReference type="GO" id="GO:0005829">
    <property type="term" value="C:cytosol"/>
    <property type="evidence" value="ECO:0007669"/>
    <property type="project" value="TreeGrafter"/>
</dbReference>
<evidence type="ECO:0000256" key="5">
    <source>
        <dbReference type="ARBA" id="ARBA00022741"/>
    </source>
</evidence>
<dbReference type="InterPro" id="IPR001048">
    <property type="entry name" value="Asp/Glu/Uridylate_kinase"/>
</dbReference>
<dbReference type="InterPro" id="IPR036393">
    <property type="entry name" value="AceGlu_kinase-like_sf"/>
</dbReference>
<dbReference type="GO" id="GO:0008652">
    <property type="term" value="P:amino acid biosynthetic process"/>
    <property type="evidence" value="ECO:0007669"/>
    <property type="project" value="UniProtKB-KW"/>
</dbReference>
<sequence>MAWVTKSERFNWERAKLVEDPKDQVGPGQYPAPTSFKEAAKPSYAPFNSSGSDAQVGTSTIMRSDERGQRVNVANLSRLVEVISDLGHQGYKVVLVSSGAVGMGCRELGLAKKPTDPQMKRAVAGVGQSRIMRMYSELFETVGLKIAQLLVSQRDFLEQQRWAEIRDTIAACLDAGVVPIINENDTTNTDGVRFGDNDNLAALTAVQLEADGVFLFTDVDYLYTANPNVDPSAEPMRVVNEAFELNVDTREPGTSLGTGGMSTKVAAARTAHCAGIPCGILHGKHPERIFSFLAHDETASTHSGRSPLECETPSELTEPEPEGTLFTAEDGEQLTEAERWILSLPVVGDVDLPTELKSVDLRDFILDAVAGELSKMKSLSRTAHHGAVRVFHHNIEIARTRVSFDEEGACSLRSLMPEESVVLTPGLFEGKKDTSLGIDPGRYNPKIPQAYDHGLPKKHVPFTCGSTRFDHGGKKDYRPGPGDYNAAKQTLAGALTVSAAKTMGVAPAGR</sequence>
<dbReference type="InterPro" id="IPR041739">
    <property type="entry name" value="G5K_ProB"/>
</dbReference>
<evidence type="ECO:0000313" key="11">
    <source>
        <dbReference type="Proteomes" id="UP000649617"/>
    </source>
</evidence>
<name>A0A812VPP0_SYMPI</name>
<dbReference type="InterPro" id="IPR001057">
    <property type="entry name" value="Glu/AcGlu_kinase"/>
</dbReference>
<dbReference type="GO" id="GO:0005524">
    <property type="term" value="F:ATP binding"/>
    <property type="evidence" value="ECO:0007669"/>
    <property type="project" value="UniProtKB-KW"/>
</dbReference>
<evidence type="ECO:0000256" key="7">
    <source>
        <dbReference type="ARBA" id="ARBA00022840"/>
    </source>
</evidence>
<evidence type="ECO:0000256" key="1">
    <source>
        <dbReference type="ARBA" id="ARBA00022490"/>
    </source>
</evidence>
<proteinExistence type="inferred from homology"/>
<keyword evidence="4" id="KW-0808">Transferase</keyword>
<feature type="compositionally biased region" description="Low complexity" evidence="8">
    <location>
        <begin position="307"/>
        <end position="322"/>
    </location>
</feature>
<dbReference type="SUPFAM" id="SSF53633">
    <property type="entry name" value="Carbamate kinase-like"/>
    <property type="match status" value="1"/>
</dbReference>
<feature type="domain" description="Aspartate/glutamate/uridylate kinase" evidence="9">
    <location>
        <begin position="57"/>
        <end position="280"/>
    </location>
</feature>
<evidence type="ECO:0000256" key="2">
    <source>
        <dbReference type="ARBA" id="ARBA00022605"/>
    </source>
</evidence>
<dbReference type="Proteomes" id="UP000649617">
    <property type="component" value="Unassembled WGS sequence"/>
</dbReference>
<feature type="region of interest" description="Disordered" evidence="8">
    <location>
        <begin position="300"/>
        <end position="322"/>
    </location>
</feature>
<protein>
    <submittedName>
        <fullName evidence="10">ProB protein</fullName>
    </submittedName>
</protein>
<dbReference type="InterPro" id="IPR005715">
    <property type="entry name" value="Glu_5kinase/COase_Synthase"/>
</dbReference>
<keyword evidence="1" id="KW-0963">Cytoplasm</keyword>
<dbReference type="CDD" id="cd04242">
    <property type="entry name" value="AAK_G5K_ProB"/>
    <property type="match status" value="1"/>
</dbReference>
<keyword evidence="7" id="KW-0067">ATP-binding</keyword>
<evidence type="ECO:0000313" key="10">
    <source>
        <dbReference type="EMBL" id="CAE7631753.1"/>
    </source>
</evidence>
<evidence type="ECO:0000256" key="4">
    <source>
        <dbReference type="ARBA" id="ARBA00022679"/>
    </source>
</evidence>
<evidence type="ECO:0000256" key="8">
    <source>
        <dbReference type="SAM" id="MobiDB-lite"/>
    </source>
</evidence>
<dbReference type="EMBL" id="CAJNIZ010042677">
    <property type="protein sequence ID" value="CAE7631753.1"/>
    <property type="molecule type" value="Genomic_DNA"/>
</dbReference>
<gene>
    <name evidence="10" type="primary">proB</name>
    <name evidence="10" type="ORF">SPIL2461_LOCUS16583</name>
</gene>
<dbReference type="PROSITE" id="PS00902">
    <property type="entry name" value="GLUTAMATE_5_KINASE"/>
    <property type="match status" value="1"/>
</dbReference>
<keyword evidence="3" id="KW-0641">Proline biosynthesis</keyword>
<dbReference type="GO" id="GO:0004349">
    <property type="term" value="F:glutamate 5-kinase activity"/>
    <property type="evidence" value="ECO:0007669"/>
    <property type="project" value="InterPro"/>
</dbReference>
<dbReference type="Pfam" id="PF00696">
    <property type="entry name" value="AA_kinase"/>
    <property type="match status" value="1"/>
</dbReference>
<comment type="caution">
    <text evidence="10">The sequence shown here is derived from an EMBL/GenBank/DDBJ whole genome shotgun (WGS) entry which is preliminary data.</text>
</comment>
<dbReference type="PRINTS" id="PR00474">
    <property type="entry name" value="GLU5KINASE"/>
</dbReference>
<keyword evidence="5" id="KW-0547">Nucleotide-binding</keyword>
<accession>A0A812VPP0</accession>
<evidence type="ECO:0000259" key="9">
    <source>
        <dbReference type="Pfam" id="PF00696"/>
    </source>
</evidence>
<dbReference type="OrthoDB" id="409889at2759"/>
<evidence type="ECO:0000256" key="6">
    <source>
        <dbReference type="ARBA" id="ARBA00022777"/>
    </source>
</evidence>
<dbReference type="Gene3D" id="3.40.1160.10">
    <property type="entry name" value="Acetylglutamate kinase-like"/>
    <property type="match status" value="1"/>
</dbReference>
<keyword evidence="6" id="KW-0418">Kinase</keyword>
<keyword evidence="11" id="KW-1185">Reference proteome</keyword>
<dbReference type="NCBIfam" id="TIGR01027">
    <property type="entry name" value="proB"/>
    <property type="match status" value="1"/>
</dbReference>
<dbReference type="InterPro" id="IPR019797">
    <property type="entry name" value="Glutamate_5-kinase_CS"/>
</dbReference>
<dbReference type="PANTHER" id="PTHR43654:SF3">
    <property type="entry name" value="GLUTAMATE 5-KINASE"/>
    <property type="match status" value="1"/>
</dbReference>
<organism evidence="10 11">
    <name type="scientific">Symbiodinium pilosum</name>
    <name type="common">Dinoflagellate</name>
    <dbReference type="NCBI Taxonomy" id="2952"/>
    <lineage>
        <taxon>Eukaryota</taxon>
        <taxon>Sar</taxon>
        <taxon>Alveolata</taxon>
        <taxon>Dinophyceae</taxon>
        <taxon>Suessiales</taxon>
        <taxon>Symbiodiniaceae</taxon>
        <taxon>Symbiodinium</taxon>
    </lineage>
</organism>